<dbReference type="Proteomes" id="UP001153714">
    <property type="component" value="Chromosome 21"/>
</dbReference>
<dbReference type="AlphaFoldDB" id="A0A9N9R5A2"/>
<feature type="domain" description="DUF4371" evidence="1">
    <location>
        <begin position="4"/>
        <end position="100"/>
    </location>
</feature>
<name>A0A9N9R5A2_9NEOP</name>
<protein>
    <recommendedName>
        <fullName evidence="1">DUF4371 domain-containing protein</fullName>
    </recommendedName>
</protein>
<evidence type="ECO:0000313" key="2">
    <source>
        <dbReference type="EMBL" id="CAG9790403.1"/>
    </source>
</evidence>
<dbReference type="InterPro" id="IPR025398">
    <property type="entry name" value="DUF4371"/>
</dbReference>
<reference evidence="2" key="2">
    <citation type="submission" date="2022-10" db="EMBL/GenBank/DDBJ databases">
        <authorList>
            <consortium name="ENA_rothamsted_submissions"/>
            <consortium name="culmorum"/>
            <person name="King R."/>
        </authorList>
    </citation>
    <scope>NUCLEOTIDE SEQUENCE</scope>
</reference>
<dbReference type="PANTHER" id="PTHR45749">
    <property type="match status" value="1"/>
</dbReference>
<dbReference type="EMBL" id="OU893352">
    <property type="protein sequence ID" value="CAG9790403.1"/>
    <property type="molecule type" value="Genomic_DNA"/>
</dbReference>
<reference evidence="2" key="1">
    <citation type="submission" date="2021-12" db="EMBL/GenBank/DDBJ databases">
        <authorList>
            <person name="King R."/>
        </authorList>
    </citation>
    <scope>NUCLEOTIDE SEQUENCE</scope>
</reference>
<dbReference type="PANTHER" id="PTHR45749:SF23">
    <property type="entry name" value="ZINC FINGER MYM-TYPE PROTEIN 1-LIKE"/>
    <property type="match status" value="1"/>
</dbReference>
<evidence type="ECO:0000259" key="1">
    <source>
        <dbReference type="Pfam" id="PF14291"/>
    </source>
</evidence>
<evidence type="ECO:0000313" key="3">
    <source>
        <dbReference type="Proteomes" id="UP001153714"/>
    </source>
</evidence>
<dbReference type="SUPFAM" id="SSF53098">
    <property type="entry name" value="Ribonuclease H-like"/>
    <property type="match status" value="1"/>
</dbReference>
<gene>
    <name evidence="2" type="ORF">DIATSA_LOCUS8071</name>
</gene>
<dbReference type="Pfam" id="PF14291">
    <property type="entry name" value="DUF4371"/>
    <property type="match status" value="1"/>
</dbReference>
<organism evidence="2 3">
    <name type="scientific">Diatraea saccharalis</name>
    <name type="common">sugarcane borer</name>
    <dbReference type="NCBI Taxonomy" id="40085"/>
    <lineage>
        <taxon>Eukaryota</taxon>
        <taxon>Metazoa</taxon>
        <taxon>Ecdysozoa</taxon>
        <taxon>Arthropoda</taxon>
        <taxon>Hexapoda</taxon>
        <taxon>Insecta</taxon>
        <taxon>Pterygota</taxon>
        <taxon>Neoptera</taxon>
        <taxon>Endopterygota</taxon>
        <taxon>Lepidoptera</taxon>
        <taxon>Glossata</taxon>
        <taxon>Ditrysia</taxon>
        <taxon>Pyraloidea</taxon>
        <taxon>Crambidae</taxon>
        <taxon>Crambinae</taxon>
        <taxon>Diatraea</taxon>
    </lineage>
</organism>
<keyword evidence="3" id="KW-1185">Reference proteome</keyword>
<proteinExistence type="predicted"/>
<sequence>MGERVLKTIVKELESAKYYSISVDSTPDLSHVDQLTFIVRYVKDGEPIERFLQFLPMEGHNAQNIADIILNFFDSLDIPIKDCRGQSYDNASNMSGKYYGVQSRIKEVCEYAIYVPCAAHSLNLVGVQAVQCITETVAFFQFVQKLYNFSASTKRWKILTEHLGVNRVLKSLSETRWSADAKAINALRNGYLNISEALSSIASDNSQQGDTRIEAQSLVKKMEKLETVLLTEIWNDILEIMNKTSLSLQNSTMTMDVVTKLYKSLISYVNNARNNFNQYETAAKEKNPDADYKDKFERRGFVAHA</sequence>
<accession>A0A9N9R5A2</accession>
<dbReference type="OrthoDB" id="6598476at2759"/>
<dbReference type="InterPro" id="IPR012337">
    <property type="entry name" value="RNaseH-like_sf"/>
</dbReference>